<feature type="domain" description="Heterokaryon incompatibility" evidence="1">
    <location>
        <begin position="142"/>
        <end position="291"/>
    </location>
</feature>
<organism evidence="2 3">
    <name type="scientific">Lepidopterella palustris CBS 459.81</name>
    <dbReference type="NCBI Taxonomy" id="1314670"/>
    <lineage>
        <taxon>Eukaryota</taxon>
        <taxon>Fungi</taxon>
        <taxon>Dikarya</taxon>
        <taxon>Ascomycota</taxon>
        <taxon>Pezizomycotina</taxon>
        <taxon>Dothideomycetes</taxon>
        <taxon>Pleosporomycetidae</taxon>
        <taxon>Mytilinidiales</taxon>
        <taxon>Argynnaceae</taxon>
        <taxon>Lepidopterella</taxon>
    </lineage>
</organism>
<dbReference type="InterPro" id="IPR010730">
    <property type="entry name" value="HET"/>
</dbReference>
<evidence type="ECO:0000313" key="3">
    <source>
        <dbReference type="Proteomes" id="UP000250266"/>
    </source>
</evidence>
<dbReference type="AlphaFoldDB" id="A0A8E2JD18"/>
<dbReference type="Proteomes" id="UP000250266">
    <property type="component" value="Unassembled WGS sequence"/>
</dbReference>
<dbReference type="OrthoDB" id="5428863at2759"/>
<accession>A0A8E2JD18</accession>
<proteinExistence type="predicted"/>
<gene>
    <name evidence="2" type="ORF">K432DRAFT_427571</name>
</gene>
<evidence type="ECO:0000313" key="2">
    <source>
        <dbReference type="EMBL" id="OCK78029.1"/>
    </source>
</evidence>
<dbReference type="EMBL" id="KV745085">
    <property type="protein sequence ID" value="OCK78029.1"/>
    <property type="molecule type" value="Genomic_DNA"/>
</dbReference>
<sequence>MSLDISPPLVRGSLIRTNPKSRPQLSVLALILTLLDAIIVATYASDMRWFASRGVRRHPGAVSANSGQETTEYQKPNRFSLLRPILGPSIDWSLINKWIYECEHSHSELCHGSSTSKILERPKRVVDVHNNCIVNLPSGHEYVTLSYVWGLASLSKEILTAKISNFVSLKELGALSKRELPKTIEHAMEVCRRIGHQYLWVDSLCIVQDDQVDVREQIARMSDIYSGSFLTIIAAWGDNADAGLPGVLNGIDRDHQNVARFDGLEMIEVLPLLGDVLQHTSWKTRAWTQQEWLLSARRLYFTNVQVYFECRTALRNEDAWVMMFGNSNNPPEKLDNFGRLPNEQCKRSSLRWPRFRDLLEDYTSRRLSYSSDIFNACTGIYHHVYGQQGSRFVFGLPENDFCDALRWHSYQYTPRVPENTDFVIPSWSWGSTKAEIRWLRGSGWKSGETSEEGPGTIPLIQFEVCVEKDQTWTIVGQSSEDERMRAIVGKKLEFPTPISHHVPTPGRLRFRTQSAMFRLHGRIDYFDIEKDRDQLELEIGHRDGRRIARIDVALDWGLNHAERSCVYSCRRHRELRNYVSNPREMVRKMYENGWNQCEYVIRPRLFKFILISAINLPQHWTVSTLERYIEGKYSNVKEEVDTVLGKLEPDPFYPNPGHWKDLHVMLIEENKDKNAARRMGVTNLRLDDWLKSGPVMEDIVLE</sequence>
<protein>
    <submittedName>
        <fullName evidence="2">HET-domain-containing protein</fullName>
    </submittedName>
</protein>
<reference evidence="2 3" key="1">
    <citation type="journal article" date="2016" name="Nat. Commun.">
        <title>Ectomycorrhizal ecology is imprinted in the genome of the dominant symbiotic fungus Cenococcum geophilum.</title>
        <authorList>
            <consortium name="DOE Joint Genome Institute"/>
            <person name="Peter M."/>
            <person name="Kohler A."/>
            <person name="Ohm R.A."/>
            <person name="Kuo A."/>
            <person name="Krutzmann J."/>
            <person name="Morin E."/>
            <person name="Arend M."/>
            <person name="Barry K.W."/>
            <person name="Binder M."/>
            <person name="Choi C."/>
            <person name="Clum A."/>
            <person name="Copeland A."/>
            <person name="Grisel N."/>
            <person name="Haridas S."/>
            <person name="Kipfer T."/>
            <person name="LaButti K."/>
            <person name="Lindquist E."/>
            <person name="Lipzen A."/>
            <person name="Maire R."/>
            <person name="Meier B."/>
            <person name="Mihaltcheva S."/>
            <person name="Molinier V."/>
            <person name="Murat C."/>
            <person name="Poggeler S."/>
            <person name="Quandt C.A."/>
            <person name="Sperisen C."/>
            <person name="Tritt A."/>
            <person name="Tisserant E."/>
            <person name="Crous P.W."/>
            <person name="Henrissat B."/>
            <person name="Nehls U."/>
            <person name="Egli S."/>
            <person name="Spatafora J.W."/>
            <person name="Grigoriev I.V."/>
            <person name="Martin F.M."/>
        </authorList>
    </citation>
    <scope>NUCLEOTIDE SEQUENCE [LARGE SCALE GENOMIC DNA]</scope>
    <source>
        <strain evidence="2 3">CBS 459.81</strain>
    </source>
</reference>
<name>A0A8E2JD18_9PEZI</name>
<evidence type="ECO:0000259" key="1">
    <source>
        <dbReference type="Pfam" id="PF06985"/>
    </source>
</evidence>
<dbReference type="PANTHER" id="PTHR33112">
    <property type="entry name" value="DOMAIN PROTEIN, PUTATIVE-RELATED"/>
    <property type="match status" value="1"/>
</dbReference>
<dbReference type="Pfam" id="PF06985">
    <property type="entry name" value="HET"/>
    <property type="match status" value="1"/>
</dbReference>
<dbReference type="PANTHER" id="PTHR33112:SF12">
    <property type="entry name" value="HETEROKARYON INCOMPATIBILITY DOMAIN-CONTAINING PROTEIN"/>
    <property type="match status" value="1"/>
</dbReference>
<keyword evidence="3" id="KW-1185">Reference proteome</keyword>